<feature type="compositionally biased region" description="Low complexity" evidence="21">
    <location>
        <begin position="41"/>
        <end position="80"/>
    </location>
</feature>
<proteinExistence type="predicted"/>
<keyword evidence="15" id="KW-0458">Lysosome</keyword>
<comment type="caution">
    <text evidence="23">The sequence shown here is derived from an EMBL/GenBank/DDBJ whole genome shotgun (WGS) entry which is preliminary data.</text>
</comment>
<dbReference type="PROSITE" id="PS50089">
    <property type="entry name" value="ZF_RING_2"/>
    <property type="match status" value="1"/>
</dbReference>
<dbReference type="GO" id="GO:0005768">
    <property type="term" value="C:endosome"/>
    <property type="evidence" value="ECO:0007669"/>
    <property type="project" value="UniProtKB-SubCell"/>
</dbReference>
<dbReference type="GO" id="GO:0008270">
    <property type="term" value="F:zinc ion binding"/>
    <property type="evidence" value="ECO:0007669"/>
    <property type="project" value="UniProtKB-KW"/>
</dbReference>
<protein>
    <recommendedName>
        <fullName evidence="17">E3 ubiquitin-protein ligase ZNRF1</fullName>
        <ecNumber evidence="6">2.3.2.27</ecNumber>
    </recommendedName>
    <alternativeName>
        <fullName evidence="18">RING-type E3 ubiquitin transferase ZNRF1</fullName>
    </alternativeName>
    <alternativeName>
        <fullName evidence="19">Zinc/RING finger protein 1</fullName>
    </alternativeName>
</protein>
<organism evidence="23">
    <name type="scientific">Dermatophagoides farinae</name>
    <name type="common">American house dust mite</name>
    <dbReference type="NCBI Taxonomy" id="6954"/>
    <lineage>
        <taxon>Eukaryota</taxon>
        <taxon>Metazoa</taxon>
        <taxon>Ecdysozoa</taxon>
        <taxon>Arthropoda</taxon>
        <taxon>Chelicerata</taxon>
        <taxon>Arachnida</taxon>
        <taxon>Acari</taxon>
        <taxon>Acariformes</taxon>
        <taxon>Sarcoptiformes</taxon>
        <taxon>Astigmata</taxon>
        <taxon>Psoroptidia</taxon>
        <taxon>Analgoidea</taxon>
        <taxon>Pyroglyphidae</taxon>
        <taxon>Dermatophagoidinae</taxon>
        <taxon>Dermatophagoides</taxon>
    </lineage>
</organism>
<dbReference type="AlphaFoldDB" id="A0A9D4SIF9"/>
<accession>A0A9D4SIF9</accession>
<comment type="subcellular location">
    <subcellularLocation>
        <location evidence="3">Endosome</location>
    </subcellularLocation>
    <subcellularLocation>
        <location evidence="4">Lysosome</location>
    </subcellularLocation>
    <subcellularLocation>
        <location evidence="2">Membrane</location>
        <topology evidence="2">Peripheral membrane protein</topology>
    </subcellularLocation>
</comment>
<comment type="pathway">
    <text evidence="5">Protein modification; protein ubiquitination.</text>
</comment>
<evidence type="ECO:0000256" key="15">
    <source>
        <dbReference type="ARBA" id="ARBA00023228"/>
    </source>
</evidence>
<feature type="domain" description="RING-type" evidence="22">
    <location>
        <begin position="192"/>
        <end position="232"/>
    </location>
</feature>
<keyword evidence="7" id="KW-0808">Transferase</keyword>
<evidence type="ECO:0000256" key="16">
    <source>
        <dbReference type="ARBA" id="ARBA00023288"/>
    </source>
</evidence>
<evidence type="ECO:0000256" key="14">
    <source>
        <dbReference type="ARBA" id="ARBA00023136"/>
    </source>
</evidence>
<dbReference type="EC" id="2.3.2.27" evidence="6"/>
<evidence type="ECO:0000256" key="5">
    <source>
        <dbReference type="ARBA" id="ARBA00004906"/>
    </source>
</evidence>
<evidence type="ECO:0000256" key="7">
    <source>
        <dbReference type="ARBA" id="ARBA00022679"/>
    </source>
</evidence>
<dbReference type="SMART" id="SM00184">
    <property type="entry name" value="RING"/>
    <property type="match status" value="1"/>
</dbReference>
<dbReference type="FunFam" id="3.30.40.10:FF:000235">
    <property type="entry name" value="E3 ubiquitin-protein ligase ZNRF1"/>
    <property type="match status" value="1"/>
</dbReference>
<keyword evidence="16" id="KW-0449">Lipoprotein</keyword>
<dbReference type="InterPro" id="IPR001841">
    <property type="entry name" value="Znf_RING"/>
</dbReference>
<dbReference type="GO" id="GO:0061630">
    <property type="term" value="F:ubiquitin protein ligase activity"/>
    <property type="evidence" value="ECO:0007669"/>
    <property type="project" value="UniProtKB-EC"/>
</dbReference>
<evidence type="ECO:0000256" key="1">
    <source>
        <dbReference type="ARBA" id="ARBA00000900"/>
    </source>
</evidence>
<reference evidence="23" key="1">
    <citation type="submission" date="2020-06" db="EMBL/GenBank/DDBJ databases">
        <authorList>
            <person name="Ji K."/>
            <person name="Li J."/>
        </authorList>
    </citation>
    <scope>NUCLEOTIDE SEQUENCE</scope>
    <source>
        <strain evidence="23">JKM2019</strain>
        <tissue evidence="23">Whole body</tissue>
    </source>
</reference>
<evidence type="ECO:0000256" key="8">
    <source>
        <dbReference type="ARBA" id="ARBA00022707"/>
    </source>
</evidence>
<name>A0A9D4SIF9_DERFA</name>
<evidence type="ECO:0000256" key="4">
    <source>
        <dbReference type="ARBA" id="ARBA00004371"/>
    </source>
</evidence>
<dbReference type="SUPFAM" id="SSF57850">
    <property type="entry name" value="RING/U-box"/>
    <property type="match status" value="1"/>
</dbReference>
<evidence type="ECO:0000256" key="9">
    <source>
        <dbReference type="ARBA" id="ARBA00022723"/>
    </source>
</evidence>
<dbReference type="EMBL" id="SDOV01000004">
    <property type="protein sequence ID" value="KAH7642415.1"/>
    <property type="molecule type" value="Genomic_DNA"/>
</dbReference>
<feature type="compositionally biased region" description="Low complexity" evidence="21">
    <location>
        <begin position="87"/>
        <end position="108"/>
    </location>
</feature>
<gene>
    <name evidence="23" type="ORF">HUG17_5460</name>
</gene>
<dbReference type="GO" id="GO:0016020">
    <property type="term" value="C:membrane"/>
    <property type="evidence" value="ECO:0007669"/>
    <property type="project" value="UniProtKB-SubCell"/>
</dbReference>
<evidence type="ECO:0000313" key="23">
    <source>
        <dbReference type="EMBL" id="KAH7642415.1"/>
    </source>
</evidence>
<evidence type="ECO:0000256" key="17">
    <source>
        <dbReference type="ARBA" id="ARBA00040227"/>
    </source>
</evidence>
<dbReference type="GO" id="GO:0043161">
    <property type="term" value="P:proteasome-mediated ubiquitin-dependent protein catabolic process"/>
    <property type="evidence" value="ECO:0007669"/>
    <property type="project" value="TreeGrafter"/>
</dbReference>
<evidence type="ECO:0000256" key="11">
    <source>
        <dbReference type="ARBA" id="ARBA00022771"/>
    </source>
</evidence>
<feature type="compositionally biased region" description="Basic residues" evidence="21">
    <location>
        <begin position="23"/>
        <end position="33"/>
    </location>
</feature>
<sequence length="237" mass="26629">MGARQSTTSTSSNSNSNGSPSRMIHHQQQHHNHSITDEDNSSNMGNYNSTYSTSYRNNNSHRSNNENNQIFNNNNNNDNNSRQRTRSLVLSGDLTTSGSSSSRPSHSSAIDFTSTTSSSHDILPNDLDVDIGFSSMTFMPFSLPIIPYNYNHVKCSGCSKVILKDELQFHLMCYKLPFNYNEDVLTEDKGECVICLEDMLNGDKIARLPCLCIYHKKCIDAWFNVNRSCPEHPTISV</sequence>
<evidence type="ECO:0000259" key="22">
    <source>
        <dbReference type="PROSITE" id="PS50089"/>
    </source>
</evidence>
<evidence type="ECO:0000256" key="20">
    <source>
        <dbReference type="PROSITE-ProRule" id="PRU00175"/>
    </source>
</evidence>
<evidence type="ECO:0000256" key="6">
    <source>
        <dbReference type="ARBA" id="ARBA00012483"/>
    </source>
</evidence>
<dbReference type="Pfam" id="PF13639">
    <property type="entry name" value="zf-RING_2"/>
    <property type="match status" value="1"/>
</dbReference>
<keyword evidence="14" id="KW-0472">Membrane</keyword>
<keyword evidence="11 20" id="KW-0863">Zinc-finger</keyword>
<evidence type="ECO:0000256" key="13">
    <source>
        <dbReference type="ARBA" id="ARBA00022833"/>
    </source>
</evidence>
<evidence type="ECO:0000256" key="19">
    <source>
        <dbReference type="ARBA" id="ARBA00042305"/>
    </source>
</evidence>
<dbReference type="Gene3D" id="3.30.40.10">
    <property type="entry name" value="Zinc/RING finger domain, C3HC4 (zinc finger)"/>
    <property type="match status" value="1"/>
</dbReference>
<evidence type="ECO:0000256" key="21">
    <source>
        <dbReference type="SAM" id="MobiDB-lite"/>
    </source>
</evidence>
<dbReference type="GO" id="GO:0070936">
    <property type="term" value="P:protein K48-linked ubiquitination"/>
    <property type="evidence" value="ECO:0007669"/>
    <property type="project" value="TreeGrafter"/>
</dbReference>
<keyword evidence="8" id="KW-0519">Myristate</keyword>
<keyword evidence="10" id="KW-0967">Endosome</keyword>
<dbReference type="PANTHER" id="PTHR46661:SF4">
    <property type="entry name" value="RING-TYPE DOMAIN-CONTAINING PROTEIN"/>
    <property type="match status" value="1"/>
</dbReference>
<dbReference type="PANTHER" id="PTHR46661">
    <property type="entry name" value="E3 UBIQUITIN-PROTEIN LIGASE ZNRF1-LIKE PROTEIN"/>
    <property type="match status" value="1"/>
</dbReference>
<evidence type="ECO:0000256" key="12">
    <source>
        <dbReference type="ARBA" id="ARBA00022786"/>
    </source>
</evidence>
<comment type="catalytic activity">
    <reaction evidence="1">
        <text>S-ubiquitinyl-[E2 ubiquitin-conjugating enzyme]-L-cysteine + [acceptor protein]-L-lysine = [E2 ubiquitin-conjugating enzyme]-L-cysteine + N(6)-ubiquitinyl-[acceptor protein]-L-lysine.</text>
        <dbReference type="EC" id="2.3.2.27"/>
    </reaction>
</comment>
<feature type="compositionally biased region" description="Low complexity" evidence="21">
    <location>
        <begin position="1"/>
        <end position="21"/>
    </location>
</feature>
<dbReference type="InterPro" id="IPR013083">
    <property type="entry name" value="Znf_RING/FYVE/PHD"/>
</dbReference>
<dbReference type="GO" id="GO:0005764">
    <property type="term" value="C:lysosome"/>
    <property type="evidence" value="ECO:0007669"/>
    <property type="project" value="UniProtKB-SubCell"/>
</dbReference>
<dbReference type="Proteomes" id="UP000828236">
    <property type="component" value="Unassembled WGS sequence"/>
</dbReference>
<evidence type="ECO:0000256" key="3">
    <source>
        <dbReference type="ARBA" id="ARBA00004177"/>
    </source>
</evidence>
<reference evidence="23" key="2">
    <citation type="journal article" date="2021" name="World Allergy Organ. J.">
        <title>Chromosome-level assembly of Dermatophagoides farinae genome and transcriptome reveals two novel allergens Der f 37 and Der f 39.</title>
        <authorList>
            <person name="Chen J."/>
            <person name="Cai Z."/>
            <person name="Fan D."/>
            <person name="Hu J."/>
            <person name="Hou Y."/>
            <person name="He Y."/>
            <person name="Zhang Z."/>
            <person name="Zhao Z."/>
            <person name="Gao P."/>
            <person name="Hu W."/>
            <person name="Sun J."/>
            <person name="Li J."/>
            <person name="Ji K."/>
        </authorList>
    </citation>
    <scope>NUCLEOTIDE SEQUENCE</scope>
    <source>
        <strain evidence="23">JKM2019</strain>
    </source>
</reference>
<keyword evidence="13" id="KW-0862">Zinc</keyword>
<evidence type="ECO:0000256" key="2">
    <source>
        <dbReference type="ARBA" id="ARBA00004170"/>
    </source>
</evidence>
<keyword evidence="12" id="KW-0833">Ubl conjugation pathway</keyword>
<evidence type="ECO:0000256" key="10">
    <source>
        <dbReference type="ARBA" id="ARBA00022753"/>
    </source>
</evidence>
<evidence type="ECO:0000256" key="18">
    <source>
        <dbReference type="ARBA" id="ARBA00042177"/>
    </source>
</evidence>
<dbReference type="InterPro" id="IPR051878">
    <property type="entry name" value="ZNRF_ubiq-protein_ligase"/>
</dbReference>
<keyword evidence="9" id="KW-0479">Metal-binding</keyword>
<feature type="region of interest" description="Disordered" evidence="21">
    <location>
        <begin position="1"/>
        <end position="118"/>
    </location>
</feature>